<dbReference type="Pfam" id="PF00037">
    <property type="entry name" value="Fer4"/>
    <property type="match status" value="2"/>
</dbReference>
<dbReference type="InterPro" id="IPR017896">
    <property type="entry name" value="4Fe4S_Fe-S-bd"/>
</dbReference>
<evidence type="ECO:0000259" key="4">
    <source>
        <dbReference type="PROSITE" id="PS51379"/>
    </source>
</evidence>
<evidence type="ECO:0000256" key="3">
    <source>
        <dbReference type="ARBA" id="ARBA00023014"/>
    </source>
</evidence>
<dbReference type="InterPro" id="IPR027417">
    <property type="entry name" value="P-loop_NTPase"/>
</dbReference>
<dbReference type="PROSITE" id="PS00198">
    <property type="entry name" value="4FE4S_FER_1"/>
    <property type="match status" value="1"/>
</dbReference>
<protein>
    <submittedName>
        <fullName evidence="5">Ferredoxin</fullName>
    </submittedName>
</protein>
<evidence type="ECO:0000313" key="6">
    <source>
        <dbReference type="Proteomes" id="UP000019402"/>
    </source>
</evidence>
<dbReference type="InterPro" id="IPR002586">
    <property type="entry name" value="CobQ/CobB/MinD/ParA_Nub-bd_dom"/>
</dbReference>
<keyword evidence="6" id="KW-1185">Reference proteome</keyword>
<dbReference type="Gene3D" id="3.30.70.20">
    <property type="match status" value="1"/>
</dbReference>
<dbReference type="InterPro" id="IPR017900">
    <property type="entry name" value="4Fe4S_Fe_S_CS"/>
</dbReference>
<dbReference type="STRING" id="869213.GCA_000517085_02105"/>
<dbReference type="Proteomes" id="UP000019402">
    <property type="component" value="Unassembled WGS sequence"/>
</dbReference>
<dbReference type="EMBL" id="BAMD01000078">
    <property type="protein sequence ID" value="GAF05302.1"/>
    <property type="molecule type" value="Genomic_DNA"/>
</dbReference>
<name>W7YAD9_9BACT</name>
<dbReference type="GO" id="GO:0046872">
    <property type="term" value="F:metal ion binding"/>
    <property type="evidence" value="ECO:0007669"/>
    <property type="project" value="UniProtKB-KW"/>
</dbReference>
<organism evidence="5 6">
    <name type="scientific">Saccharicrinis fermentans DSM 9555 = JCM 21142</name>
    <dbReference type="NCBI Taxonomy" id="869213"/>
    <lineage>
        <taxon>Bacteria</taxon>
        <taxon>Pseudomonadati</taxon>
        <taxon>Bacteroidota</taxon>
        <taxon>Bacteroidia</taxon>
        <taxon>Marinilabiliales</taxon>
        <taxon>Marinilabiliaceae</taxon>
        <taxon>Saccharicrinis</taxon>
    </lineage>
</organism>
<proteinExistence type="predicted"/>
<dbReference type="PROSITE" id="PS51379">
    <property type="entry name" value="4FE4S_FER_2"/>
    <property type="match status" value="2"/>
</dbReference>
<feature type="domain" description="4Fe-4S ferredoxin-type" evidence="4">
    <location>
        <begin position="65"/>
        <end position="94"/>
    </location>
</feature>
<dbReference type="SUPFAM" id="SSF54862">
    <property type="entry name" value="4Fe-4S ferredoxins"/>
    <property type="match status" value="1"/>
</dbReference>
<dbReference type="SUPFAM" id="SSF52540">
    <property type="entry name" value="P-loop containing nucleoside triphosphate hydrolases"/>
    <property type="match status" value="1"/>
</dbReference>
<keyword evidence="3" id="KW-0411">Iron-sulfur</keyword>
<dbReference type="PANTHER" id="PTHR43063">
    <property type="entry name" value="4FE-4S CLUSTER CONTAINING PARA FAMILY ATPASE PROTEIN"/>
    <property type="match status" value="1"/>
</dbReference>
<dbReference type="Pfam" id="PF01656">
    <property type="entry name" value="CbiA"/>
    <property type="match status" value="1"/>
</dbReference>
<evidence type="ECO:0000313" key="5">
    <source>
        <dbReference type="EMBL" id="GAF05302.1"/>
    </source>
</evidence>
<keyword evidence="2" id="KW-0408">Iron</keyword>
<accession>W7YAD9</accession>
<dbReference type="PANTHER" id="PTHR43063:SF1">
    <property type="entry name" value="4FE-4S CLUSTER CONTAINING PARA FAMILY ATPASE PROTEIN"/>
    <property type="match status" value="1"/>
</dbReference>
<keyword evidence="1" id="KW-0479">Metal-binding</keyword>
<reference evidence="5 6" key="1">
    <citation type="journal article" date="2014" name="Genome Announc.">
        <title>Draft Genome Sequence of Cytophaga fermentans JCM 21142T, a Facultative Anaerobe Isolated from Marine Mud.</title>
        <authorList>
            <person name="Starns D."/>
            <person name="Oshima K."/>
            <person name="Suda W."/>
            <person name="Iino T."/>
            <person name="Yuki M."/>
            <person name="Inoue J."/>
            <person name="Kitamura K."/>
            <person name="Iida T."/>
            <person name="Darby A."/>
            <person name="Hattori M."/>
            <person name="Ohkuma M."/>
        </authorList>
    </citation>
    <scope>NUCLEOTIDE SEQUENCE [LARGE SCALE GENOMIC DNA]</scope>
    <source>
        <strain evidence="5 6">JCM 21142</strain>
    </source>
</reference>
<dbReference type="GO" id="GO:0051536">
    <property type="term" value="F:iron-sulfur cluster binding"/>
    <property type="evidence" value="ECO:0007669"/>
    <property type="project" value="UniProtKB-KW"/>
</dbReference>
<evidence type="ECO:0000256" key="2">
    <source>
        <dbReference type="ARBA" id="ARBA00023004"/>
    </source>
</evidence>
<feature type="domain" description="4Fe-4S ferredoxin-type" evidence="4">
    <location>
        <begin position="96"/>
        <end position="125"/>
    </location>
</feature>
<dbReference type="RefSeq" id="WP_027471768.1">
    <property type="nucleotide sequence ID" value="NZ_BAMD01000078.1"/>
</dbReference>
<dbReference type="OrthoDB" id="9778602at2"/>
<dbReference type="AlphaFoldDB" id="W7YAD9"/>
<dbReference type="eggNOG" id="COG1149">
    <property type="taxonomic scope" value="Bacteria"/>
</dbReference>
<dbReference type="Gene3D" id="3.40.50.300">
    <property type="entry name" value="P-loop containing nucleotide triphosphate hydrolases"/>
    <property type="match status" value="1"/>
</dbReference>
<sequence>MAYKIAIASGKGGTGKTTVAVSLYKMLCRELEGQIRLVDCDVEEPNDSIFFPEAKKVSEEEVRQRIPKINVADCTFCRQCADYCEFNAIVVLPSAGFAEVNSSLCHSCGACLEACNYGAITEYDQVIGKVSCYQTSVGEGLMEGRLKIGSAMQTLLIKELKKKVPLNVEMILYDAPPGTSCSVVETTNDSDYVLLVTEPTPFGLHDLKLTVDLMKELGKDFGVIINKAGMGNDDVYRFVEENAIDLVGEIPFVSAFASCYAQGNLVEDMPMEITDAFNAIVEKLRHRLLVDKVSL</sequence>
<gene>
    <name evidence="5" type="ORF">JCM21142_104031</name>
</gene>
<evidence type="ECO:0000256" key="1">
    <source>
        <dbReference type="ARBA" id="ARBA00022723"/>
    </source>
</evidence>
<comment type="caution">
    <text evidence="5">The sequence shown here is derived from an EMBL/GenBank/DDBJ whole genome shotgun (WGS) entry which is preliminary data.</text>
</comment>